<protein>
    <submittedName>
        <fullName evidence="1">Uncharacterized protein</fullName>
    </submittedName>
</protein>
<sequence length="52" mass="6392">MRKLIDPHHQTHLSYVVRGDDGRKLAEVFVIKRDMLPARQRRRERTKGRRRR</sequence>
<dbReference type="RefSeq" id="WP_211085508.1">
    <property type="nucleotide sequence ID" value="NZ_CBCSLC010000001.1"/>
</dbReference>
<organism evidence="1 2">
    <name type="scientific">Paenibacillus xylanexedens</name>
    <dbReference type="NCBI Taxonomy" id="528191"/>
    <lineage>
        <taxon>Bacteria</taxon>
        <taxon>Bacillati</taxon>
        <taxon>Bacillota</taxon>
        <taxon>Bacilli</taxon>
        <taxon>Bacillales</taxon>
        <taxon>Paenibacillaceae</taxon>
        <taxon>Paenibacillus</taxon>
    </lineage>
</organism>
<dbReference type="Proteomes" id="UP000810207">
    <property type="component" value="Unassembled WGS sequence"/>
</dbReference>
<gene>
    <name evidence="1" type="ORF">J2Z28_006018</name>
</gene>
<dbReference type="EMBL" id="JAGIKV010000035">
    <property type="protein sequence ID" value="MBP2249323.1"/>
    <property type="molecule type" value="Genomic_DNA"/>
</dbReference>
<keyword evidence="2" id="KW-1185">Reference proteome</keyword>
<accession>A0ABS4S2H0</accession>
<name>A0ABS4S2H0_PAEXY</name>
<evidence type="ECO:0000313" key="2">
    <source>
        <dbReference type="Proteomes" id="UP000810207"/>
    </source>
</evidence>
<evidence type="ECO:0000313" key="1">
    <source>
        <dbReference type="EMBL" id="MBP2249323.1"/>
    </source>
</evidence>
<comment type="caution">
    <text evidence="1">The sequence shown here is derived from an EMBL/GenBank/DDBJ whole genome shotgun (WGS) entry which is preliminary data.</text>
</comment>
<reference evidence="1 2" key="1">
    <citation type="submission" date="2021-03" db="EMBL/GenBank/DDBJ databases">
        <title>Genomic Encyclopedia of Type Strains, Phase IV (KMG-IV): sequencing the most valuable type-strain genomes for metagenomic binning, comparative biology and taxonomic classification.</title>
        <authorList>
            <person name="Goeker M."/>
        </authorList>
    </citation>
    <scope>NUCLEOTIDE SEQUENCE [LARGE SCALE GENOMIC DNA]</scope>
    <source>
        <strain evidence="1 2">DSM 21292</strain>
    </source>
</reference>
<proteinExistence type="predicted"/>